<dbReference type="AlphaFoldDB" id="A0AAV4NMX4"/>
<name>A0AAV4NMX4_9ARAC</name>
<evidence type="ECO:0000313" key="2">
    <source>
        <dbReference type="Proteomes" id="UP001054837"/>
    </source>
</evidence>
<proteinExistence type="predicted"/>
<organism evidence="1 2">
    <name type="scientific">Caerostris darwini</name>
    <dbReference type="NCBI Taxonomy" id="1538125"/>
    <lineage>
        <taxon>Eukaryota</taxon>
        <taxon>Metazoa</taxon>
        <taxon>Ecdysozoa</taxon>
        <taxon>Arthropoda</taxon>
        <taxon>Chelicerata</taxon>
        <taxon>Arachnida</taxon>
        <taxon>Araneae</taxon>
        <taxon>Araneomorphae</taxon>
        <taxon>Entelegynae</taxon>
        <taxon>Araneoidea</taxon>
        <taxon>Araneidae</taxon>
        <taxon>Caerostris</taxon>
    </lineage>
</organism>
<comment type="caution">
    <text evidence="1">The sequence shown here is derived from an EMBL/GenBank/DDBJ whole genome shotgun (WGS) entry which is preliminary data.</text>
</comment>
<evidence type="ECO:0000313" key="1">
    <source>
        <dbReference type="EMBL" id="GIX85076.1"/>
    </source>
</evidence>
<accession>A0AAV4NMX4</accession>
<dbReference type="EMBL" id="BPLQ01001757">
    <property type="protein sequence ID" value="GIX85076.1"/>
    <property type="molecule type" value="Genomic_DNA"/>
</dbReference>
<dbReference type="Proteomes" id="UP001054837">
    <property type="component" value="Unassembled WGS sequence"/>
</dbReference>
<sequence>MAIFFSFPNYKSLPQFGNPSKSSEKIPADFDANATDILLNVWGTSKNICDEFFSSAIEKPFSHRFHRYETTRYKLQGCSRKTGEGVRTTSPSVGSQPAELQIYLCRTS</sequence>
<protein>
    <submittedName>
        <fullName evidence="1">Uncharacterized protein</fullName>
    </submittedName>
</protein>
<keyword evidence="2" id="KW-1185">Reference proteome</keyword>
<reference evidence="1 2" key="1">
    <citation type="submission" date="2021-06" db="EMBL/GenBank/DDBJ databases">
        <title>Caerostris darwini draft genome.</title>
        <authorList>
            <person name="Kono N."/>
            <person name="Arakawa K."/>
        </authorList>
    </citation>
    <scope>NUCLEOTIDE SEQUENCE [LARGE SCALE GENOMIC DNA]</scope>
</reference>
<gene>
    <name evidence="1" type="ORF">CDAR_93911</name>
</gene>